<reference evidence="1 2" key="1">
    <citation type="submission" date="2015-02" db="EMBL/GenBank/DDBJ databases">
        <authorList>
            <person name="Gomez-Escribano P.J."/>
        </authorList>
    </citation>
    <scope>NUCLEOTIDE SEQUENCE [LARGE SCALE GENOMIC DNA]</scope>
    <source>
        <strain evidence="2">C34 (DSM 42122 / NRRL B-24963)</strain>
    </source>
</reference>
<name>A0A0F7VQM8_STRLW</name>
<accession>A0A0F7VQM8</accession>
<proteinExistence type="predicted"/>
<dbReference type="Proteomes" id="UP000035016">
    <property type="component" value="Chromosome Chromosome"/>
</dbReference>
<gene>
    <name evidence="1" type="primary">sle_33230</name>
</gene>
<evidence type="ECO:0000313" key="2">
    <source>
        <dbReference type="Proteomes" id="UP000035016"/>
    </source>
</evidence>
<dbReference type="RefSeq" id="WP_029383947.1">
    <property type="nucleotide sequence ID" value="NZ_AZSD01000190.1"/>
</dbReference>
<protein>
    <submittedName>
        <fullName evidence="1">Uncharacterized protein</fullName>
    </submittedName>
</protein>
<dbReference type="KEGG" id="sle:sle_33230"/>
<organism evidence="1 2">
    <name type="scientific">Streptomyces leeuwenhoekii</name>
    <dbReference type="NCBI Taxonomy" id="1437453"/>
    <lineage>
        <taxon>Bacteria</taxon>
        <taxon>Bacillati</taxon>
        <taxon>Actinomycetota</taxon>
        <taxon>Actinomycetes</taxon>
        <taxon>Kitasatosporales</taxon>
        <taxon>Streptomycetaceae</taxon>
        <taxon>Streptomyces</taxon>
    </lineage>
</organism>
<sequence>MIVVDAPPLYQELGALYEGELDAHGVGAVMLTHKWQPADLLAPHSDIDVRVILRQAPADWEEWNHRLAAAHTAAVDREVFHRRLLEHPPGFAFTVTETDGRLVSAPELATWSLISGSARDFQRWKSRAQMAPWCEVDERFYRGILQARMGGRYQLAADSTDNVVEDIAAYRRHCVAWHYLAPCWFAAAALATRTRCPGKTAALTQWRPEGPDGYAELFLRHSENRSDVRPRSPRHLLRTAHVALEAAMRRVPDEGRPDGQGQEHARTDWVMTAGMLRVRVARWLYYLDPPPGVATEYLIRREAKELRSAARTLTVLAADEATAAQRLAARMAALIPTGPTTADILRAALARWHQQKTTIQDFLSFTPDDVHL</sequence>
<dbReference type="EMBL" id="LN831790">
    <property type="protein sequence ID" value="CQR62784.1"/>
    <property type="molecule type" value="Genomic_DNA"/>
</dbReference>
<dbReference type="AlphaFoldDB" id="A0A0F7VQM8"/>
<evidence type="ECO:0000313" key="1">
    <source>
        <dbReference type="EMBL" id="CQR62784.1"/>
    </source>
</evidence>